<gene>
    <name evidence="9" type="ORF">LG52_151</name>
</gene>
<dbReference type="OrthoDB" id="3268460at2"/>
<evidence type="ECO:0000256" key="3">
    <source>
        <dbReference type="ARBA" id="ARBA00022475"/>
    </source>
</evidence>
<keyword evidence="2" id="KW-0813">Transport</keyword>
<evidence type="ECO:0000256" key="4">
    <source>
        <dbReference type="ARBA" id="ARBA00022692"/>
    </source>
</evidence>
<feature type="transmembrane region" description="Helical" evidence="7">
    <location>
        <begin position="274"/>
        <end position="291"/>
    </location>
</feature>
<evidence type="ECO:0000256" key="1">
    <source>
        <dbReference type="ARBA" id="ARBA00004651"/>
    </source>
</evidence>
<dbReference type="GO" id="GO:0005886">
    <property type="term" value="C:plasma membrane"/>
    <property type="evidence" value="ECO:0007669"/>
    <property type="project" value="UniProtKB-SubCell"/>
</dbReference>
<dbReference type="Gene3D" id="1.20.1250.20">
    <property type="entry name" value="MFS general substrate transporter like domains"/>
    <property type="match status" value="2"/>
</dbReference>
<comment type="subcellular location">
    <subcellularLocation>
        <location evidence="1">Cell membrane</location>
        <topology evidence="1">Multi-pass membrane protein</topology>
    </subcellularLocation>
</comment>
<name>A0A0D8BVE5_GEOKU</name>
<evidence type="ECO:0000256" key="7">
    <source>
        <dbReference type="SAM" id="Phobius"/>
    </source>
</evidence>
<evidence type="ECO:0000259" key="8">
    <source>
        <dbReference type="PROSITE" id="PS50850"/>
    </source>
</evidence>
<dbReference type="PANTHER" id="PTHR23517:SF10">
    <property type="entry name" value="MAJOR FACILITATOR SUPERFAMILY (MFS) PROFILE DOMAIN-CONTAINING PROTEIN"/>
    <property type="match status" value="1"/>
</dbReference>
<dbReference type="InterPro" id="IPR011701">
    <property type="entry name" value="MFS"/>
</dbReference>
<feature type="transmembrane region" description="Helical" evidence="7">
    <location>
        <begin position="71"/>
        <end position="89"/>
    </location>
</feature>
<dbReference type="PRINTS" id="PR01988">
    <property type="entry name" value="EXPORTERBACE"/>
</dbReference>
<dbReference type="PROSITE" id="PS50850">
    <property type="entry name" value="MFS"/>
    <property type="match status" value="1"/>
</dbReference>
<keyword evidence="5 7" id="KW-1133">Transmembrane helix</keyword>
<dbReference type="Pfam" id="PF07690">
    <property type="entry name" value="MFS_1"/>
    <property type="match status" value="1"/>
</dbReference>
<keyword evidence="4 7" id="KW-0812">Transmembrane</keyword>
<protein>
    <submittedName>
        <fullName evidence="9">Major Facilitator Superfamily protein</fullName>
    </submittedName>
</protein>
<proteinExistence type="predicted"/>
<dbReference type="InterPro" id="IPR050171">
    <property type="entry name" value="MFS_Transporters"/>
</dbReference>
<dbReference type="CDD" id="cd17329">
    <property type="entry name" value="MFS_MdtH_MDR_like"/>
    <property type="match status" value="1"/>
</dbReference>
<dbReference type="PATRIC" id="fig|1462.6.peg.246"/>
<feature type="transmembrane region" description="Helical" evidence="7">
    <location>
        <begin position="131"/>
        <end position="151"/>
    </location>
</feature>
<organism evidence="9 10">
    <name type="scientific">Geobacillus kaustophilus</name>
    <dbReference type="NCBI Taxonomy" id="1462"/>
    <lineage>
        <taxon>Bacteria</taxon>
        <taxon>Bacillati</taxon>
        <taxon>Bacillota</taxon>
        <taxon>Bacilli</taxon>
        <taxon>Bacillales</taxon>
        <taxon>Anoxybacillaceae</taxon>
        <taxon>Geobacillus</taxon>
        <taxon>Geobacillus thermoleovorans group</taxon>
    </lineage>
</organism>
<dbReference type="InterPro" id="IPR020846">
    <property type="entry name" value="MFS_dom"/>
</dbReference>
<evidence type="ECO:0000256" key="6">
    <source>
        <dbReference type="ARBA" id="ARBA00023136"/>
    </source>
</evidence>
<feature type="transmembrane region" description="Helical" evidence="7">
    <location>
        <begin position="359"/>
        <end position="380"/>
    </location>
</feature>
<keyword evidence="6 7" id="KW-0472">Membrane</keyword>
<dbReference type="InterPro" id="IPR036259">
    <property type="entry name" value="MFS_trans_sf"/>
</dbReference>
<feature type="transmembrane region" description="Helical" evidence="7">
    <location>
        <begin position="157"/>
        <end position="180"/>
    </location>
</feature>
<evidence type="ECO:0000256" key="5">
    <source>
        <dbReference type="ARBA" id="ARBA00022989"/>
    </source>
</evidence>
<dbReference type="GO" id="GO:0022857">
    <property type="term" value="F:transmembrane transporter activity"/>
    <property type="evidence" value="ECO:0007669"/>
    <property type="project" value="InterPro"/>
</dbReference>
<feature type="transmembrane region" description="Helical" evidence="7">
    <location>
        <begin position="34"/>
        <end position="59"/>
    </location>
</feature>
<feature type="domain" description="Major facilitator superfamily (MFS) profile" evidence="8">
    <location>
        <begin position="4"/>
        <end position="388"/>
    </location>
</feature>
<feature type="transmembrane region" description="Helical" evidence="7">
    <location>
        <begin position="243"/>
        <end position="262"/>
    </location>
</feature>
<dbReference type="EMBL" id="JYBP01000003">
    <property type="protein sequence ID" value="KJE27964.1"/>
    <property type="molecule type" value="Genomic_DNA"/>
</dbReference>
<dbReference type="SUPFAM" id="SSF103473">
    <property type="entry name" value="MFS general substrate transporter"/>
    <property type="match status" value="1"/>
</dbReference>
<dbReference type="AlphaFoldDB" id="A0A0D8BVE5"/>
<evidence type="ECO:0000256" key="2">
    <source>
        <dbReference type="ARBA" id="ARBA00022448"/>
    </source>
</evidence>
<dbReference type="Proteomes" id="UP000032522">
    <property type="component" value="Unassembled WGS sequence"/>
</dbReference>
<evidence type="ECO:0000313" key="10">
    <source>
        <dbReference type="Proteomes" id="UP000032522"/>
    </source>
</evidence>
<feature type="transmembrane region" description="Helical" evidence="7">
    <location>
        <begin position="201"/>
        <end position="223"/>
    </location>
</feature>
<reference evidence="9 10" key="1">
    <citation type="submission" date="2015-01" db="EMBL/GenBank/DDBJ databases">
        <authorList>
            <person name="Filippidou S."/>
            <person name="Jeanneret N."/>
            <person name="Russel-Delif L."/>
            <person name="Junier T."/>
            <person name="Wunderlin T."/>
            <person name="Molina V."/>
            <person name="Johnson S.L."/>
            <person name="Davenport K.W."/>
            <person name="Chain P.S."/>
            <person name="Dorador C."/>
            <person name="Junier P."/>
        </authorList>
    </citation>
    <scope>NUCLEOTIDE SEQUENCE [LARGE SCALE GENOMIC DNA]</scope>
    <source>
        <strain evidence="9 10">Et7/4</strain>
    </source>
</reference>
<evidence type="ECO:0000313" key="9">
    <source>
        <dbReference type="EMBL" id="KJE27964.1"/>
    </source>
</evidence>
<sequence length="399" mass="42206">MPRALWWLLVGMALNVTGASFLWPLNTIYLHEQLGQPLAVAGVVLMLNSGGSVIGSLAGGFLFDRIGGFRVLLAGAVLTMAALAGLSVWHGWPHYAVWLALVGIGSGVVFPAASAYAGAIWPDGGRRAFNALYVAQNIGVAVGSALGGLVASYSFSLVFFANLLLYVAFLFTIIAGLRRVPILPPPRKKRPGEAERAPSRAVGWALALLCAGYGLCWLSYVQWSTTIAAYTRELGIPVGQYSLLWTINGALIVLAQPVLARVIRRFMPTLKRQIVIGFLIFAVSFAMLLGANSFAEFAASMIVLTIAEMIVWPAIPAAVNEWAPPGKAGFYQGIVNGTATAGRMIGPVIGGWIADALGMKLLIGLLAAFALLAVAAALLYDRWLPKPTEKAGEKTAATV</sequence>
<feature type="transmembrane region" description="Helical" evidence="7">
    <location>
        <begin position="95"/>
        <end position="119"/>
    </location>
</feature>
<dbReference type="PANTHER" id="PTHR23517">
    <property type="entry name" value="RESISTANCE PROTEIN MDTM, PUTATIVE-RELATED-RELATED"/>
    <property type="match status" value="1"/>
</dbReference>
<comment type="caution">
    <text evidence="9">The sequence shown here is derived from an EMBL/GenBank/DDBJ whole genome shotgun (WGS) entry which is preliminary data.</text>
</comment>
<accession>A0A0D8BVE5</accession>
<dbReference type="RefSeq" id="WP_044730523.1">
    <property type="nucleotide sequence ID" value="NZ_JYBP01000003.1"/>
</dbReference>
<dbReference type="InterPro" id="IPR022324">
    <property type="entry name" value="Bacilysin_exporter_BacE_put"/>
</dbReference>
<keyword evidence="3" id="KW-1003">Cell membrane</keyword>